<gene>
    <name evidence="1" type="ORF">An11g03140</name>
</gene>
<evidence type="ECO:0000313" key="1">
    <source>
        <dbReference type="RefSeq" id="XP_059599556.1"/>
    </source>
</evidence>
<protein>
    <recommendedName>
        <fullName evidence="2">Peptidase A1 domain-containing protein</fullName>
    </recommendedName>
</protein>
<name>A0AAJ8DXZ4_ASPNG</name>
<dbReference type="KEGG" id="ang:An11g03140"/>
<reference evidence="1" key="2">
    <citation type="submission" date="2025-08" db="UniProtKB">
        <authorList>
            <consortium name="RefSeq"/>
        </authorList>
    </citation>
    <scope>IDENTIFICATION</scope>
</reference>
<evidence type="ECO:0008006" key="2">
    <source>
        <dbReference type="Google" id="ProtNLM"/>
    </source>
</evidence>
<proteinExistence type="predicted"/>
<reference evidence="1" key="1">
    <citation type="submission" date="2025-02" db="EMBL/GenBank/DDBJ databases">
        <authorList>
            <consortium name="NCBI Genome Project"/>
        </authorList>
    </citation>
    <scope>NUCLEOTIDE SEQUENCE</scope>
</reference>
<organism evidence="1">
    <name type="scientific">Aspergillus niger</name>
    <dbReference type="NCBI Taxonomy" id="5061"/>
    <lineage>
        <taxon>Eukaryota</taxon>
        <taxon>Fungi</taxon>
        <taxon>Dikarya</taxon>
        <taxon>Ascomycota</taxon>
        <taxon>Pezizomycotina</taxon>
        <taxon>Eurotiomycetes</taxon>
        <taxon>Eurotiomycetidae</taxon>
        <taxon>Eurotiales</taxon>
        <taxon>Aspergillaceae</taxon>
        <taxon>Aspergillus</taxon>
        <taxon>Aspergillus subgen. Circumdati</taxon>
    </lineage>
</organism>
<sequence length="286" mass="31138">MWWWKRYIGSGAVVALSWAYGATCSACFAPPFWASENTEGGQSCDVGVCSQRALYCLRRGEYIVDEFIAFQQEQQSHLTCSLDVEASIEAMPVMSYAASEVPIGSCKDFKHVYAAVVVSAACRPMPWRWTAGMNLVLDAGTARSSMRIEQGVDPVLPPSRNLVINYQVGSQQDVCGKQSDIGQVSGALRASATDAKHKIPGYTFLVSVGGNLITLPHGVGFENNSVKLEGAPHAWVAYASAERCISARQSFRKTGKGQHSRYQREIEKEGGGGEEMTILPFNPLSR</sequence>
<accession>A0AAJ8DXZ4</accession>
<dbReference type="VEuPathDB" id="FungiDB:An11g03140"/>
<dbReference type="RefSeq" id="XP_059599556.1">
    <property type="nucleotide sequence ID" value="XM_059750164.1"/>
</dbReference>
<dbReference type="AlphaFoldDB" id="A0AAJ8DXZ4"/>
<dbReference type="GeneID" id="84592243"/>